<evidence type="ECO:0000313" key="3">
    <source>
        <dbReference type="Proteomes" id="UP000608154"/>
    </source>
</evidence>
<evidence type="ECO:0008006" key="4">
    <source>
        <dbReference type="Google" id="ProtNLM"/>
    </source>
</evidence>
<sequence length="47" mass="5286">MREVMDAWTFVIASYVVGVGAAAVMIAWSLLSMKRAEKRRDEAQGKR</sequence>
<proteinExistence type="predicted"/>
<keyword evidence="1" id="KW-0472">Membrane</keyword>
<feature type="transmembrane region" description="Helical" evidence="1">
    <location>
        <begin position="12"/>
        <end position="31"/>
    </location>
</feature>
<reference evidence="2" key="2">
    <citation type="submission" date="2020-09" db="EMBL/GenBank/DDBJ databases">
        <authorList>
            <person name="Sun Q."/>
            <person name="Zhou Y."/>
        </authorList>
    </citation>
    <scope>NUCLEOTIDE SEQUENCE</scope>
    <source>
        <strain evidence="2">CGMCC 1.15095</strain>
    </source>
</reference>
<gene>
    <name evidence="2" type="ORF">GCM10011494_11120</name>
</gene>
<accession>A0A916TR34</accession>
<name>A0A916TR34_9SPHN</name>
<protein>
    <recommendedName>
        <fullName evidence="4">Heme exporter protein D</fullName>
    </recommendedName>
</protein>
<evidence type="ECO:0000256" key="1">
    <source>
        <dbReference type="SAM" id="Phobius"/>
    </source>
</evidence>
<dbReference type="AlphaFoldDB" id="A0A916TR34"/>
<keyword evidence="1" id="KW-0812">Transmembrane</keyword>
<organism evidence="2 3">
    <name type="scientific">Novosphingobium endophyticum</name>
    <dbReference type="NCBI Taxonomy" id="1955250"/>
    <lineage>
        <taxon>Bacteria</taxon>
        <taxon>Pseudomonadati</taxon>
        <taxon>Pseudomonadota</taxon>
        <taxon>Alphaproteobacteria</taxon>
        <taxon>Sphingomonadales</taxon>
        <taxon>Sphingomonadaceae</taxon>
        <taxon>Novosphingobium</taxon>
    </lineage>
</organism>
<comment type="caution">
    <text evidence="2">The sequence shown here is derived from an EMBL/GenBank/DDBJ whole genome shotgun (WGS) entry which is preliminary data.</text>
</comment>
<evidence type="ECO:0000313" key="2">
    <source>
        <dbReference type="EMBL" id="GGB94438.1"/>
    </source>
</evidence>
<dbReference type="RefSeq" id="WP_188769325.1">
    <property type="nucleotide sequence ID" value="NZ_BMHK01000005.1"/>
</dbReference>
<dbReference type="EMBL" id="BMHK01000005">
    <property type="protein sequence ID" value="GGB94438.1"/>
    <property type="molecule type" value="Genomic_DNA"/>
</dbReference>
<reference evidence="2" key="1">
    <citation type="journal article" date="2014" name="Int. J. Syst. Evol. Microbiol.">
        <title>Complete genome sequence of Corynebacterium casei LMG S-19264T (=DSM 44701T), isolated from a smear-ripened cheese.</title>
        <authorList>
            <consortium name="US DOE Joint Genome Institute (JGI-PGF)"/>
            <person name="Walter F."/>
            <person name="Albersmeier A."/>
            <person name="Kalinowski J."/>
            <person name="Ruckert C."/>
        </authorList>
    </citation>
    <scope>NUCLEOTIDE SEQUENCE</scope>
    <source>
        <strain evidence="2">CGMCC 1.15095</strain>
    </source>
</reference>
<keyword evidence="1" id="KW-1133">Transmembrane helix</keyword>
<dbReference type="Proteomes" id="UP000608154">
    <property type="component" value="Unassembled WGS sequence"/>
</dbReference>
<keyword evidence="3" id="KW-1185">Reference proteome</keyword>